<accession>A0A9W8YQD0</accession>
<keyword evidence="3" id="KW-1185">Reference proteome</keyword>
<dbReference type="EMBL" id="JAPEVB010000004">
    <property type="protein sequence ID" value="KAJ4389920.1"/>
    <property type="molecule type" value="Genomic_DNA"/>
</dbReference>
<feature type="compositionally biased region" description="Acidic residues" evidence="1">
    <location>
        <begin position="206"/>
        <end position="218"/>
    </location>
</feature>
<proteinExistence type="predicted"/>
<reference evidence="2" key="1">
    <citation type="submission" date="2022-10" db="EMBL/GenBank/DDBJ databases">
        <title>Tapping the CABI collections for fungal endophytes: first genome assemblies for Collariella, Neodidymelliopsis, Ascochyta clinopodiicola, Didymella pomorum, Didymosphaeria variabile, Neocosmospora piperis and Neocucurbitaria cava.</title>
        <authorList>
            <person name="Hill R."/>
        </authorList>
    </citation>
    <scope>NUCLEOTIDE SEQUENCE</scope>
    <source>
        <strain evidence="2">IMI 355082</strain>
    </source>
</reference>
<name>A0A9W8YQD0_9PEZI</name>
<dbReference type="OrthoDB" id="5153521at2759"/>
<feature type="region of interest" description="Disordered" evidence="1">
    <location>
        <begin position="57"/>
        <end position="84"/>
    </location>
</feature>
<evidence type="ECO:0000313" key="3">
    <source>
        <dbReference type="Proteomes" id="UP001140453"/>
    </source>
</evidence>
<sequence length="218" mass="24617">MATIIAETPAQYERDLRSGQKEWKRGKDANVKWSYGATSPRQAPLWSPPASELEEDVSFKARPIGKPSDAYGSGFDRGKGNINKYSRTTGRIRELGNRRVRHKVSAQEEIEEAASVSRSILDYLPGSPRRQMSNPMDHVLYSFDRTDSPGRPLTLEVFVKTTGREMEKFVEKEYEIVDANGDMLKGRKARRNLRRGTAEGGKSADNEFEIDDDGFELV</sequence>
<gene>
    <name evidence="2" type="ORF">N0V93_007392</name>
</gene>
<evidence type="ECO:0000256" key="1">
    <source>
        <dbReference type="SAM" id="MobiDB-lite"/>
    </source>
</evidence>
<evidence type="ECO:0000313" key="2">
    <source>
        <dbReference type="EMBL" id="KAJ4389920.1"/>
    </source>
</evidence>
<organism evidence="2 3">
    <name type="scientific">Gnomoniopsis smithogilvyi</name>
    <dbReference type="NCBI Taxonomy" id="1191159"/>
    <lineage>
        <taxon>Eukaryota</taxon>
        <taxon>Fungi</taxon>
        <taxon>Dikarya</taxon>
        <taxon>Ascomycota</taxon>
        <taxon>Pezizomycotina</taxon>
        <taxon>Sordariomycetes</taxon>
        <taxon>Sordariomycetidae</taxon>
        <taxon>Diaporthales</taxon>
        <taxon>Gnomoniaceae</taxon>
        <taxon>Gnomoniopsis</taxon>
    </lineage>
</organism>
<feature type="region of interest" description="Disordered" evidence="1">
    <location>
        <begin position="188"/>
        <end position="218"/>
    </location>
</feature>
<dbReference type="AlphaFoldDB" id="A0A9W8YQD0"/>
<feature type="region of interest" description="Disordered" evidence="1">
    <location>
        <begin position="1"/>
        <end position="29"/>
    </location>
</feature>
<protein>
    <submittedName>
        <fullName evidence="2">Uncharacterized protein</fullName>
    </submittedName>
</protein>
<comment type="caution">
    <text evidence="2">The sequence shown here is derived from an EMBL/GenBank/DDBJ whole genome shotgun (WGS) entry which is preliminary data.</text>
</comment>
<dbReference type="Proteomes" id="UP001140453">
    <property type="component" value="Unassembled WGS sequence"/>
</dbReference>
<feature type="compositionally biased region" description="Basic and acidic residues" evidence="1">
    <location>
        <begin position="12"/>
        <end position="29"/>
    </location>
</feature>